<dbReference type="InterPro" id="IPR011711">
    <property type="entry name" value="GntR_C"/>
</dbReference>
<dbReference type="Gene3D" id="1.10.10.10">
    <property type="entry name" value="Winged helix-like DNA-binding domain superfamily/Winged helix DNA-binding domain"/>
    <property type="match status" value="1"/>
</dbReference>
<dbReference type="PANTHER" id="PTHR43537">
    <property type="entry name" value="TRANSCRIPTIONAL REGULATOR, GNTR FAMILY"/>
    <property type="match status" value="1"/>
</dbReference>
<evidence type="ECO:0000313" key="6">
    <source>
        <dbReference type="Proteomes" id="UP000587002"/>
    </source>
</evidence>
<dbReference type="Gene3D" id="1.20.120.530">
    <property type="entry name" value="GntR ligand-binding domain-like"/>
    <property type="match status" value="1"/>
</dbReference>
<dbReference type="InterPro" id="IPR036390">
    <property type="entry name" value="WH_DNA-bd_sf"/>
</dbReference>
<dbReference type="PRINTS" id="PR00035">
    <property type="entry name" value="HTHGNTR"/>
</dbReference>
<dbReference type="InterPro" id="IPR000524">
    <property type="entry name" value="Tscrpt_reg_HTH_GntR"/>
</dbReference>
<dbReference type="AlphaFoldDB" id="A0A853ASQ0"/>
<dbReference type="SUPFAM" id="SSF46785">
    <property type="entry name" value="Winged helix' DNA-binding domain"/>
    <property type="match status" value="1"/>
</dbReference>
<dbReference type="SMART" id="SM00895">
    <property type="entry name" value="FCD"/>
    <property type="match status" value="1"/>
</dbReference>
<dbReference type="PROSITE" id="PS50949">
    <property type="entry name" value="HTH_GNTR"/>
    <property type="match status" value="1"/>
</dbReference>
<sequence>MAEESVKLPAYAVVADRIRRRILSGDLPPGARLPTEAELMQEFGFSRSTIREATRILASEHLVHTTRGPGGGTFVLRPDLGQLTTQVENSVALMTVAEMVTVDQLMDVRLLTEIHAAGTAAHLRTDEQLSRMRASLGPRENRPAYEADQDFHLQILAAAGNPMLELACAPVFRVLNDRFASEFASEDFWTTSHVDHERIMAAIERGDSMAAMSEMRRHLDRLIDAYKEMGLLREPADED</sequence>
<keyword evidence="3" id="KW-0804">Transcription</keyword>
<dbReference type="Pfam" id="PF00392">
    <property type="entry name" value="GntR"/>
    <property type="match status" value="1"/>
</dbReference>
<dbReference type="SMART" id="SM00345">
    <property type="entry name" value="HTH_GNTR"/>
    <property type="match status" value="1"/>
</dbReference>
<gene>
    <name evidence="5" type="ORF">HNR68_003990</name>
</gene>
<dbReference type="GO" id="GO:0003700">
    <property type="term" value="F:DNA-binding transcription factor activity"/>
    <property type="evidence" value="ECO:0007669"/>
    <property type="project" value="InterPro"/>
</dbReference>
<dbReference type="InterPro" id="IPR036388">
    <property type="entry name" value="WH-like_DNA-bd_sf"/>
</dbReference>
<evidence type="ECO:0000256" key="3">
    <source>
        <dbReference type="ARBA" id="ARBA00023163"/>
    </source>
</evidence>
<dbReference type="CDD" id="cd07377">
    <property type="entry name" value="WHTH_GntR"/>
    <property type="match status" value="1"/>
</dbReference>
<reference evidence="5 6" key="1">
    <citation type="submission" date="2020-07" db="EMBL/GenBank/DDBJ databases">
        <title>Sequencing the genomes of 1000 actinobacteria strains.</title>
        <authorList>
            <person name="Klenk H.-P."/>
        </authorList>
    </citation>
    <scope>NUCLEOTIDE SEQUENCE [LARGE SCALE GENOMIC DNA]</scope>
    <source>
        <strain evidence="5 6">DSM 44065</strain>
    </source>
</reference>
<organism evidence="5 6">
    <name type="scientific">Saccharopolyspora hordei</name>
    <dbReference type="NCBI Taxonomy" id="1838"/>
    <lineage>
        <taxon>Bacteria</taxon>
        <taxon>Bacillati</taxon>
        <taxon>Actinomycetota</taxon>
        <taxon>Actinomycetes</taxon>
        <taxon>Pseudonocardiales</taxon>
        <taxon>Pseudonocardiaceae</taxon>
        <taxon>Saccharopolyspora</taxon>
    </lineage>
</organism>
<evidence type="ECO:0000313" key="5">
    <source>
        <dbReference type="EMBL" id="NYI85360.1"/>
    </source>
</evidence>
<evidence type="ECO:0000256" key="1">
    <source>
        <dbReference type="ARBA" id="ARBA00023015"/>
    </source>
</evidence>
<keyword evidence="1" id="KW-0805">Transcription regulation</keyword>
<dbReference type="PANTHER" id="PTHR43537:SF5">
    <property type="entry name" value="UXU OPERON TRANSCRIPTIONAL REGULATOR"/>
    <property type="match status" value="1"/>
</dbReference>
<dbReference type="SUPFAM" id="SSF48008">
    <property type="entry name" value="GntR ligand-binding domain-like"/>
    <property type="match status" value="1"/>
</dbReference>
<keyword evidence="2 5" id="KW-0238">DNA-binding</keyword>
<dbReference type="Pfam" id="PF07729">
    <property type="entry name" value="FCD"/>
    <property type="match status" value="1"/>
</dbReference>
<proteinExistence type="predicted"/>
<dbReference type="EMBL" id="JACCFJ010000001">
    <property type="protein sequence ID" value="NYI85360.1"/>
    <property type="molecule type" value="Genomic_DNA"/>
</dbReference>
<keyword evidence="6" id="KW-1185">Reference proteome</keyword>
<dbReference type="RefSeq" id="WP_179723278.1">
    <property type="nucleotide sequence ID" value="NZ_BAABFH010000001.1"/>
</dbReference>
<dbReference type="InterPro" id="IPR008920">
    <property type="entry name" value="TF_FadR/GntR_C"/>
</dbReference>
<evidence type="ECO:0000256" key="2">
    <source>
        <dbReference type="ARBA" id="ARBA00023125"/>
    </source>
</evidence>
<evidence type="ECO:0000259" key="4">
    <source>
        <dbReference type="PROSITE" id="PS50949"/>
    </source>
</evidence>
<dbReference type="GO" id="GO:0003677">
    <property type="term" value="F:DNA binding"/>
    <property type="evidence" value="ECO:0007669"/>
    <property type="project" value="UniProtKB-KW"/>
</dbReference>
<name>A0A853ASQ0_9PSEU</name>
<accession>A0A853ASQ0</accession>
<dbReference type="Proteomes" id="UP000587002">
    <property type="component" value="Unassembled WGS sequence"/>
</dbReference>
<protein>
    <submittedName>
        <fullName evidence="5">DNA-binding FadR family transcriptional regulator</fullName>
    </submittedName>
</protein>
<comment type="caution">
    <text evidence="5">The sequence shown here is derived from an EMBL/GenBank/DDBJ whole genome shotgun (WGS) entry which is preliminary data.</text>
</comment>
<feature type="domain" description="HTH gntR-type" evidence="4">
    <location>
        <begin position="8"/>
        <end position="78"/>
    </location>
</feature>